<dbReference type="Gene3D" id="2.30.29.170">
    <property type="match status" value="3"/>
</dbReference>
<dbReference type="GO" id="GO:0007052">
    <property type="term" value="P:mitotic spindle organization"/>
    <property type="evidence" value="ECO:0007669"/>
    <property type="project" value="TreeGrafter"/>
</dbReference>
<protein>
    <submittedName>
        <fullName evidence="8">EF-hand domain-containing protein 1</fullName>
    </submittedName>
</protein>
<dbReference type="AlphaFoldDB" id="A0AAJ7UCM8"/>
<dbReference type="SMART" id="SM00676">
    <property type="entry name" value="DM10"/>
    <property type="match status" value="3"/>
</dbReference>
<keyword evidence="2" id="KW-0963">Cytoplasm</keyword>
<feature type="domain" description="DM10" evidence="6">
    <location>
        <begin position="417"/>
        <end position="521"/>
    </location>
</feature>
<sequence length="558" mass="63499">MSLSTPELPFLPGNSFRDPAKPRFHRLQTLDYRNGYAQPRVASAGVGAEAPQWGPTQVQPSLAELEEMATQQALLTYGPPRTPPPPPFVPAHVIWDKKVLRFDAYFKQNADEYSDEDGFIRPVIIYYYLEDDSMVVMEPPVENSGLTQGKLMKRQQMPKNNEGHTWHWKDLNVATSITMYGKTFHIINCDRFTADFLQSEGILLNEPEAMPSNPRQEMPPPASAAPMQTALDKLGQFLTMDRKVLRFYCVWDDKESGEVRPVVLQYYLVDDTLEVREVHQPNDGRDPFPVLLRRQRIPKDRGSISPTFPSCVLELSDQEVSGWLSPKDLVLGKEVEVMGRRFLLYDADRFTKDFYQKYLKMSDVTPVEPPQQYPTYSITREIPPYNGLGSLEDSLQNCLTLVPQPPKKDVVKMLENNGKVLRYEAVLDSVRAVERGRRFIISYYLSTDTVSIYEPPVRNSGIVGGKVLEKTRISKPGTSTESPEYYGPADFAIGATIHAFGHRYIITDADKYVLKFLEENAAMIPQATLKTFQQKHDTAKYEEREPLDTEALATVQEQ</sequence>
<keyword evidence="4" id="KW-0206">Cytoskeleton</keyword>
<gene>
    <name evidence="8" type="primary">EFHC1</name>
</gene>
<dbReference type="GO" id="GO:0005930">
    <property type="term" value="C:axoneme"/>
    <property type="evidence" value="ECO:0007669"/>
    <property type="project" value="UniProtKB-SubCell"/>
</dbReference>
<evidence type="ECO:0000259" key="6">
    <source>
        <dbReference type="PROSITE" id="PS51336"/>
    </source>
</evidence>
<dbReference type="FunFam" id="2.30.29.170:FF:000002">
    <property type="entry name" value="EF-hand domain (C-terminal) containing 1"/>
    <property type="match status" value="1"/>
</dbReference>
<reference evidence="8" key="1">
    <citation type="submission" date="2025-08" db="UniProtKB">
        <authorList>
            <consortium name="RefSeq"/>
        </authorList>
    </citation>
    <scope>IDENTIFICATION</scope>
    <source>
        <tissue evidence="8">Sperm</tissue>
    </source>
</reference>
<keyword evidence="5" id="KW-0966">Cell projection</keyword>
<feature type="domain" description="DM10" evidence="6">
    <location>
        <begin position="241"/>
        <end position="359"/>
    </location>
</feature>
<evidence type="ECO:0000313" key="8">
    <source>
        <dbReference type="RefSeq" id="XP_032832786.1"/>
    </source>
</evidence>
<dbReference type="GO" id="GO:0043014">
    <property type="term" value="F:alpha-tubulin binding"/>
    <property type="evidence" value="ECO:0007669"/>
    <property type="project" value="TreeGrafter"/>
</dbReference>
<dbReference type="RefSeq" id="XP_032832786.1">
    <property type="nucleotide sequence ID" value="XM_032976895.1"/>
</dbReference>
<evidence type="ECO:0000256" key="2">
    <source>
        <dbReference type="ARBA" id="ARBA00022490"/>
    </source>
</evidence>
<dbReference type="GO" id="GO:0000281">
    <property type="term" value="P:mitotic cytokinesis"/>
    <property type="evidence" value="ECO:0007669"/>
    <property type="project" value="TreeGrafter"/>
</dbReference>
<dbReference type="GO" id="GO:0060285">
    <property type="term" value="P:cilium-dependent cell motility"/>
    <property type="evidence" value="ECO:0007669"/>
    <property type="project" value="TreeGrafter"/>
</dbReference>
<keyword evidence="7" id="KW-1185">Reference proteome</keyword>
<dbReference type="CTD" id="114327"/>
<keyword evidence="3" id="KW-0677">Repeat</keyword>
<name>A0AAJ7UCM8_PETMA</name>
<evidence type="ECO:0000256" key="5">
    <source>
        <dbReference type="ARBA" id="ARBA00023273"/>
    </source>
</evidence>
<dbReference type="Proteomes" id="UP001318040">
    <property type="component" value="Chromosome 3"/>
</dbReference>
<organism evidence="7 8">
    <name type="scientific">Petromyzon marinus</name>
    <name type="common">Sea lamprey</name>
    <dbReference type="NCBI Taxonomy" id="7757"/>
    <lineage>
        <taxon>Eukaryota</taxon>
        <taxon>Metazoa</taxon>
        <taxon>Chordata</taxon>
        <taxon>Craniata</taxon>
        <taxon>Vertebrata</taxon>
        <taxon>Cyclostomata</taxon>
        <taxon>Hyperoartia</taxon>
        <taxon>Petromyzontiformes</taxon>
        <taxon>Petromyzontidae</taxon>
        <taxon>Petromyzon</taxon>
    </lineage>
</organism>
<dbReference type="InterPro" id="IPR006602">
    <property type="entry name" value="DM10_dom"/>
</dbReference>
<evidence type="ECO:0000256" key="1">
    <source>
        <dbReference type="ARBA" id="ARBA00004430"/>
    </source>
</evidence>
<dbReference type="FunFam" id="2.30.29.170:FF:000004">
    <property type="entry name" value="EF-hand domain containing 2"/>
    <property type="match status" value="1"/>
</dbReference>
<evidence type="ECO:0000313" key="7">
    <source>
        <dbReference type="Proteomes" id="UP001318040"/>
    </source>
</evidence>
<dbReference type="FunFam" id="2.30.29.170:FF:000001">
    <property type="entry name" value="EF-hand domain containing 1"/>
    <property type="match status" value="1"/>
</dbReference>
<dbReference type="Pfam" id="PF06565">
    <property type="entry name" value="DM10_dom"/>
    <property type="match status" value="3"/>
</dbReference>
<dbReference type="PANTHER" id="PTHR12086">
    <property type="entry name" value="EF-HAND DOMAIN C-TERMINAL CONTAINING PROTEIN"/>
    <property type="match status" value="1"/>
</dbReference>
<dbReference type="PROSITE" id="PS51336">
    <property type="entry name" value="DM10"/>
    <property type="match status" value="3"/>
</dbReference>
<dbReference type="InterPro" id="IPR040193">
    <property type="entry name" value="EFHC1/EFHC2/EFHB"/>
</dbReference>
<evidence type="ECO:0000256" key="4">
    <source>
        <dbReference type="ARBA" id="ARBA00023212"/>
    </source>
</evidence>
<feature type="domain" description="DM10" evidence="6">
    <location>
        <begin position="96"/>
        <end position="201"/>
    </location>
</feature>
<dbReference type="KEGG" id="pmrn:116955667"/>
<proteinExistence type="predicted"/>
<dbReference type="PANTHER" id="PTHR12086:SF9">
    <property type="entry name" value="EF-HAND DOMAIN-CONTAINING PROTEIN 1"/>
    <property type="match status" value="1"/>
</dbReference>
<accession>A0AAJ7UCM8</accession>
<dbReference type="GO" id="GO:0072686">
    <property type="term" value="C:mitotic spindle"/>
    <property type="evidence" value="ECO:0007669"/>
    <property type="project" value="TreeGrafter"/>
</dbReference>
<evidence type="ECO:0000256" key="3">
    <source>
        <dbReference type="ARBA" id="ARBA00022737"/>
    </source>
</evidence>
<comment type="subcellular location">
    <subcellularLocation>
        <location evidence="1">Cytoplasm</location>
        <location evidence="1">Cytoskeleton</location>
        <location evidence="1">Cilium axoneme</location>
    </subcellularLocation>
</comment>